<keyword evidence="2" id="KW-1185">Reference proteome</keyword>
<evidence type="ECO:0000313" key="2">
    <source>
        <dbReference type="Proteomes" id="UP000887013"/>
    </source>
</evidence>
<evidence type="ECO:0000313" key="1">
    <source>
        <dbReference type="EMBL" id="GFT81486.1"/>
    </source>
</evidence>
<comment type="caution">
    <text evidence="1">The sequence shown here is derived from an EMBL/GenBank/DDBJ whole genome shotgun (WGS) entry which is preliminary data.</text>
</comment>
<gene>
    <name evidence="1" type="ORF">NPIL_632362</name>
</gene>
<accession>A0A8X6PSU0</accession>
<reference evidence="1" key="1">
    <citation type="submission" date="2020-08" db="EMBL/GenBank/DDBJ databases">
        <title>Multicomponent nature underlies the extraordinary mechanical properties of spider dragline silk.</title>
        <authorList>
            <person name="Kono N."/>
            <person name="Nakamura H."/>
            <person name="Mori M."/>
            <person name="Yoshida Y."/>
            <person name="Ohtoshi R."/>
            <person name="Malay A.D."/>
            <person name="Moran D.A.P."/>
            <person name="Tomita M."/>
            <person name="Numata K."/>
            <person name="Arakawa K."/>
        </authorList>
    </citation>
    <scope>NUCLEOTIDE SEQUENCE</scope>
</reference>
<dbReference type="AlphaFoldDB" id="A0A8X6PSU0"/>
<protein>
    <submittedName>
        <fullName evidence="1">Uncharacterized protein</fullName>
    </submittedName>
</protein>
<name>A0A8X6PSU0_NEPPI</name>
<organism evidence="1 2">
    <name type="scientific">Nephila pilipes</name>
    <name type="common">Giant wood spider</name>
    <name type="synonym">Nephila maculata</name>
    <dbReference type="NCBI Taxonomy" id="299642"/>
    <lineage>
        <taxon>Eukaryota</taxon>
        <taxon>Metazoa</taxon>
        <taxon>Ecdysozoa</taxon>
        <taxon>Arthropoda</taxon>
        <taxon>Chelicerata</taxon>
        <taxon>Arachnida</taxon>
        <taxon>Araneae</taxon>
        <taxon>Araneomorphae</taxon>
        <taxon>Entelegynae</taxon>
        <taxon>Araneoidea</taxon>
        <taxon>Nephilidae</taxon>
        <taxon>Nephila</taxon>
    </lineage>
</organism>
<proteinExistence type="predicted"/>
<dbReference type="Proteomes" id="UP000887013">
    <property type="component" value="Unassembled WGS sequence"/>
</dbReference>
<sequence length="96" mass="10987">MLKVMLKFHLTESKIKGLLPSTTMVGISIPNEKSHLLSKQRKELQCLDSEIGQDAQLTHFWERKCSENKSRSSVAQLRTFVCNISFSFLCKQEQGN</sequence>
<dbReference type="EMBL" id="BMAW01072153">
    <property type="protein sequence ID" value="GFT81486.1"/>
    <property type="molecule type" value="Genomic_DNA"/>
</dbReference>